<dbReference type="PANTHER" id="PTHR46148">
    <property type="entry name" value="CHROMO DOMAIN-CONTAINING PROTEIN"/>
    <property type="match status" value="1"/>
</dbReference>
<organism evidence="2 3">
    <name type="scientific">Mucuna pruriens</name>
    <name type="common">Velvet bean</name>
    <name type="synonym">Dolichos pruriens</name>
    <dbReference type="NCBI Taxonomy" id="157652"/>
    <lineage>
        <taxon>Eukaryota</taxon>
        <taxon>Viridiplantae</taxon>
        <taxon>Streptophyta</taxon>
        <taxon>Embryophyta</taxon>
        <taxon>Tracheophyta</taxon>
        <taxon>Spermatophyta</taxon>
        <taxon>Magnoliopsida</taxon>
        <taxon>eudicotyledons</taxon>
        <taxon>Gunneridae</taxon>
        <taxon>Pentapetalae</taxon>
        <taxon>rosids</taxon>
        <taxon>fabids</taxon>
        <taxon>Fabales</taxon>
        <taxon>Fabaceae</taxon>
        <taxon>Papilionoideae</taxon>
        <taxon>50 kb inversion clade</taxon>
        <taxon>NPAAA clade</taxon>
        <taxon>indigoferoid/millettioid clade</taxon>
        <taxon>Phaseoleae</taxon>
        <taxon>Mucuna</taxon>
    </lineage>
</organism>
<gene>
    <name evidence="2" type="ORF">CR513_51840</name>
</gene>
<dbReference type="Pfam" id="PF24626">
    <property type="entry name" value="SH3_Tf2-1"/>
    <property type="match status" value="1"/>
</dbReference>
<evidence type="ECO:0000259" key="1">
    <source>
        <dbReference type="Pfam" id="PF24626"/>
    </source>
</evidence>
<dbReference type="Proteomes" id="UP000257109">
    <property type="component" value="Unassembled WGS sequence"/>
</dbReference>
<comment type="caution">
    <text evidence="2">The sequence shown here is derived from an EMBL/GenBank/DDBJ whole genome shotgun (WGS) entry which is preliminary data.</text>
</comment>
<dbReference type="SUPFAM" id="SSF54160">
    <property type="entry name" value="Chromo domain-like"/>
    <property type="match status" value="1"/>
</dbReference>
<feature type="non-terminal residue" evidence="2">
    <location>
        <position position="1"/>
    </location>
</feature>
<dbReference type="AlphaFoldDB" id="A0A371ESX3"/>
<dbReference type="PANTHER" id="PTHR46148:SF52">
    <property type="entry name" value="OS04G0603800 PROTEIN"/>
    <property type="match status" value="1"/>
</dbReference>
<reference evidence="2" key="1">
    <citation type="submission" date="2018-05" db="EMBL/GenBank/DDBJ databases">
        <title>Draft genome of Mucuna pruriens seed.</title>
        <authorList>
            <person name="Nnadi N.E."/>
            <person name="Vos R."/>
            <person name="Hasami M.H."/>
            <person name="Devisetty U.K."/>
            <person name="Aguiy J.C."/>
        </authorList>
    </citation>
    <scope>NUCLEOTIDE SEQUENCE [LARGE SCALE GENOMIC DNA]</scope>
    <source>
        <strain evidence="2">JCA_2017</strain>
    </source>
</reference>
<protein>
    <recommendedName>
        <fullName evidence="1">Tf2-1-like SH3-like domain-containing protein</fullName>
    </recommendedName>
</protein>
<evidence type="ECO:0000313" key="2">
    <source>
        <dbReference type="EMBL" id="RDX69094.1"/>
    </source>
</evidence>
<dbReference type="InterPro" id="IPR056924">
    <property type="entry name" value="SH3_Tf2-1"/>
</dbReference>
<dbReference type="InterPro" id="IPR016197">
    <property type="entry name" value="Chromo-like_dom_sf"/>
</dbReference>
<dbReference type="OrthoDB" id="1193993at2759"/>
<dbReference type="EMBL" id="QJKJ01012263">
    <property type="protein sequence ID" value="RDX69094.1"/>
    <property type="molecule type" value="Genomic_DNA"/>
</dbReference>
<name>A0A371ESX3_MUCPR</name>
<sequence length="208" mass="23846">MDKLKWLTDALKTTCIASPRTNRNNGLNAWHGQNLFQHYLPSISEHVPFQSIIWVPPPPIIRVANHLSKVEVVHKLAKERDNILDELKMNLYKAQHRMKKSEKLAPRYYGPFEISGRVGVVAYKLKLPPDCKIHSMFHVSKLKKPISLASQPQSFLLGDMEVLVQWHGLLEFENSWETASKVFPHFHLEDMVHALGGSIDSRPLIKMA</sequence>
<feature type="domain" description="Tf2-1-like SH3-like" evidence="1">
    <location>
        <begin position="95"/>
        <end position="144"/>
    </location>
</feature>
<keyword evidence="3" id="KW-1185">Reference proteome</keyword>
<accession>A0A371ESX3</accession>
<evidence type="ECO:0000313" key="3">
    <source>
        <dbReference type="Proteomes" id="UP000257109"/>
    </source>
</evidence>
<proteinExistence type="predicted"/>